<name>A0A1D2M909_ORCCI</name>
<protein>
    <submittedName>
        <fullName evidence="2">Uncharacterized protein</fullName>
    </submittedName>
</protein>
<dbReference type="Proteomes" id="UP000094527">
    <property type="component" value="Unassembled WGS sequence"/>
</dbReference>
<evidence type="ECO:0000256" key="1">
    <source>
        <dbReference type="SAM" id="Phobius"/>
    </source>
</evidence>
<organism evidence="2 3">
    <name type="scientific">Orchesella cincta</name>
    <name type="common">Springtail</name>
    <name type="synonym">Podura cincta</name>
    <dbReference type="NCBI Taxonomy" id="48709"/>
    <lineage>
        <taxon>Eukaryota</taxon>
        <taxon>Metazoa</taxon>
        <taxon>Ecdysozoa</taxon>
        <taxon>Arthropoda</taxon>
        <taxon>Hexapoda</taxon>
        <taxon>Collembola</taxon>
        <taxon>Entomobryomorpha</taxon>
        <taxon>Entomobryoidea</taxon>
        <taxon>Orchesellidae</taxon>
        <taxon>Orchesellinae</taxon>
        <taxon>Orchesella</taxon>
    </lineage>
</organism>
<sequence>MKAEQEPLVLHVGGKELPTTLTELLSTPQSLCGIGALLFIVVGGAIRLTRMSATSSIQSYHQYSDPNADEQGDRITKTITPKGIWAAWKKFWGKLPRRVWNFYIDAFLVPAYRQEWDKYKQWSYRSQTRQPKTPAVRRRIRIQKRLCVKPTSSTPPPLSHPS</sequence>
<proteinExistence type="predicted"/>
<dbReference type="EMBL" id="LJIJ01002618">
    <property type="protein sequence ID" value="ODM89476.1"/>
    <property type="molecule type" value="Genomic_DNA"/>
</dbReference>
<keyword evidence="1" id="KW-1133">Transmembrane helix</keyword>
<evidence type="ECO:0000313" key="2">
    <source>
        <dbReference type="EMBL" id="ODM89476.1"/>
    </source>
</evidence>
<comment type="caution">
    <text evidence="2">The sequence shown here is derived from an EMBL/GenBank/DDBJ whole genome shotgun (WGS) entry which is preliminary data.</text>
</comment>
<evidence type="ECO:0000313" key="3">
    <source>
        <dbReference type="Proteomes" id="UP000094527"/>
    </source>
</evidence>
<keyword evidence="3" id="KW-1185">Reference proteome</keyword>
<feature type="transmembrane region" description="Helical" evidence="1">
    <location>
        <begin position="28"/>
        <end position="48"/>
    </location>
</feature>
<dbReference type="AlphaFoldDB" id="A0A1D2M909"/>
<keyword evidence="1" id="KW-0812">Transmembrane</keyword>
<gene>
    <name evidence="2" type="ORF">Ocin01_17206</name>
</gene>
<reference evidence="2 3" key="1">
    <citation type="journal article" date="2016" name="Genome Biol. Evol.">
        <title>Gene Family Evolution Reflects Adaptation to Soil Environmental Stressors in the Genome of the Collembolan Orchesella cincta.</title>
        <authorList>
            <person name="Faddeeva-Vakhrusheva A."/>
            <person name="Derks M.F."/>
            <person name="Anvar S.Y."/>
            <person name="Agamennone V."/>
            <person name="Suring W."/>
            <person name="Smit S."/>
            <person name="van Straalen N.M."/>
            <person name="Roelofs D."/>
        </authorList>
    </citation>
    <scope>NUCLEOTIDE SEQUENCE [LARGE SCALE GENOMIC DNA]</scope>
    <source>
        <tissue evidence="2">Mixed pool</tissue>
    </source>
</reference>
<keyword evidence="1" id="KW-0472">Membrane</keyword>
<accession>A0A1D2M909</accession>